<dbReference type="SMART" id="SM00443">
    <property type="entry name" value="G_patch"/>
    <property type="match status" value="1"/>
</dbReference>
<keyword evidence="4" id="KW-1185">Reference proteome</keyword>
<proteinExistence type="predicted"/>
<keyword evidence="1" id="KW-0175">Coiled coil</keyword>
<dbReference type="PANTHER" id="PTHR13288">
    <property type="entry name" value="SPLICING FACTOR 45 SPF45"/>
    <property type="match status" value="1"/>
</dbReference>
<feature type="domain" description="G-patch" evidence="2">
    <location>
        <begin position="158"/>
        <end position="206"/>
    </location>
</feature>
<dbReference type="PANTHER" id="PTHR13288:SF8">
    <property type="entry name" value="SPLICING FACTOR 45"/>
    <property type="match status" value="1"/>
</dbReference>
<dbReference type="EMBL" id="JAPDFW010000134">
    <property type="protein sequence ID" value="KAJ5067124.1"/>
    <property type="molecule type" value="Genomic_DNA"/>
</dbReference>
<dbReference type="InterPro" id="IPR012677">
    <property type="entry name" value="Nucleotide-bd_a/b_plait_sf"/>
</dbReference>
<dbReference type="GO" id="GO:0003676">
    <property type="term" value="F:nucleic acid binding"/>
    <property type="evidence" value="ECO:0007669"/>
    <property type="project" value="InterPro"/>
</dbReference>
<sequence>MSGLYDDIPDPDSGIITELTDEEIAKKLLEKKEEKKHISIVPTQLTYQKTQPKTTKIKQIKNFLPTQISRTEREVLNPFNQENEQEKNSIEVIYEDDDFLDQNFADEYDPWLPNDYDKSCAERTRQFREGSVSFERQKLNSEMNFKEEQDDQSRKGSDKNFAKNVLQKFGWKPGKGLGRNEDGVVYSLNTKKSTWTKNQTIENMAHDEKKELARIERKDTQKSKNLENLKNMKNVENLENLENVENLDNLDNLDNLENLENEVKEEQKDLDKLEVPTLVILLLNLVGKGEVDNDLTTEVQEECTRFGNVESCFVFEVIDESVPGNEAVRVFVKFSDLQSSIKGKNKF</sequence>
<dbReference type="InterPro" id="IPR000467">
    <property type="entry name" value="G_patch_dom"/>
</dbReference>
<evidence type="ECO:0000313" key="3">
    <source>
        <dbReference type="EMBL" id="KAJ5067124.1"/>
    </source>
</evidence>
<reference evidence="3" key="1">
    <citation type="submission" date="2022-10" db="EMBL/GenBank/DDBJ databases">
        <title>Novel sulphate-reducing endosymbionts in the free-living metamonad Anaeramoeba.</title>
        <authorList>
            <person name="Jerlstrom-Hultqvist J."/>
            <person name="Cepicka I."/>
            <person name="Gallot-Lavallee L."/>
            <person name="Salas-Leiva D."/>
            <person name="Curtis B.A."/>
            <person name="Zahonova K."/>
            <person name="Pipaliya S."/>
            <person name="Dacks J."/>
            <person name="Roger A.J."/>
        </authorList>
    </citation>
    <scope>NUCLEOTIDE SEQUENCE</scope>
    <source>
        <strain evidence="3">BMAN</strain>
    </source>
</reference>
<evidence type="ECO:0000256" key="1">
    <source>
        <dbReference type="SAM" id="Coils"/>
    </source>
</evidence>
<gene>
    <name evidence="3" type="ORF">M0811_13274</name>
</gene>
<comment type="caution">
    <text evidence="3">The sequence shown here is derived from an EMBL/GenBank/DDBJ whole genome shotgun (WGS) entry which is preliminary data.</text>
</comment>
<dbReference type="Gene3D" id="3.30.70.330">
    <property type="match status" value="1"/>
</dbReference>
<accession>A0A9Q0R5U6</accession>
<protein>
    <submittedName>
        <fullName evidence="3">Splicing factor 45 spf45</fullName>
    </submittedName>
</protein>
<dbReference type="AlphaFoldDB" id="A0A9Q0R5U6"/>
<dbReference type="Proteomes" id="UP001149090">
    <property type="component" value="Unassembled WGS sequence"/>
</dbReference>
<feature type="coiled-coil region" evidence="1">
    <location>
        <begin position="198"/>
        <end position="276"/>
    </location>
</feature>
<name>A0A9Q0R5U6_ANAIG</name>
<dbReference type="GO" id="GO:0045292">
    <property type="term" value="P:mRNA cis splicing, via spliceosome"/>
    <property type="evidence" value="ECO:0007669"/>
    <property type="project" value="InterPro"/>
</dbReference>
<dbReference type="OrthoDB" id="5411533at2759"/>
<evidence type="ECO:0000313" key="4">
    <source>
        <dbReference type="Proteomes" id="UP001149090"/>
    </source>
</evidence>
<dbReference type="InterPro" id="IPR040052">
    <property type="entry name" value="RBM17"/>
</dbReference>
<dbReference type="GO" id="GO:0071011">
    <property type="term" value="C:precatalytic spliceosome"/>
    <property type="evidence" value="ECO:0007669"/>
    <property type="project" value="TreeGrafter"/>
</dbReference>
<dbReference type="PROSITE" id="PS50174">
    <property type="entry name" value="G_PATCH"/>
    <property type="match status" value="1"/>
</dbReference>
<evidence type="ECO:0000259" key="2">
    <source>
        <dbReference type="PROSITE" id="PS50174"/>
    </source>
</evidence>
<dbReference type="Pfam" id="PF01585">
    <property type="entry name" value="G-patch"/>
    <property type="match status" value="1"/>
</dbReference>
<organism evidence="3 4">
    <name type="scientific">Anaeramoeba ignava</name>
    <name type="common">Anaerobic marine amoeba</name>
    <dbReference type="NCBI Taxonomy" id="1746090"/>
    <lineage>
        <taxon>Eukaryota</taxon>
        <taxon>Metamonada</taxon>
        <taxon>Anaeramoebidae</taxon>
        <taxon>Anaeramoeba</taxon>
    </lineage>
</organism>